<gene>
    <name evidence="1" type="ORF">CE91St55_05590</name>
    <name evidence="2" type="ORF">DXD79_31975</name>
</gene>
<reference evidence="1" key="2">
    <citation type="submission" date="2022-01" db="EMBL/GenBank/DDBJ databases">
        <title>Novel bile acid biosynthetic pathways are enriched in the microbiome of centenarians.</title>
        <authorList>
            <person name="Sato Y."/>
            <person name="Atarashi K."/>
            <person name="Plichta R.D."/>
            <person name="Arai Y."/>
            <person name="Sasajima S."/>
            <person name="Kearney M.S."/>
            <person name="Suda W."/>
            <person name="Takeshita K."/>
            <person name="Sasaki T."/>
            <person name="Okamoto S."/>
            <person name="Skelly N.A."/>
            <person name="Okamura Y."/>
            <person name="Vlamakis H."/>
            <person name="Li Y."/>
            <person name="Tanoue T."/>
            <person name="Takei H."/>
            <person name="Nittono H."/>
            <person name="Narushima S."/>
            <person name="Irie J."/>
            <person name="Itoh H."/>
            <person name="Moriya K."/>
            <person name="Sugiura Y."/>
            <person name="Suematsu M."/>
            <person name="Moritoki N."/>
            <person name="Shibata S."/>
            <person name="Littman R.D."/>
            <person name="Fischbach A.M."/>
            <person name="Uwamino Y."/>
            <person name="Inoue T."/>
            <person name="Honda A."/>
            <person name="Hattori M."/>
            <person name="Murai T."/>
            <person name="Xavier J.R."/>
            <person name="Hirose N."/>
            <person name="Honda K."/>
        </authorList>
    </citation>
    <scope>NUCLEOTIDE SEQUENCE</scope>
    <source>
        <strain evidence="1">CE91-St55</strain>
    </source>
</reference>
<dbReference type="Proteomes" id="UP000263014">
    <property type="component" value="Unassembled WGS sequence"/>
</dbReference>
<organism evidence="2 3">
    <name type="scientific">Hungatella hathewayi</name>
    <dbReference type="NCBI Taxonomy" id="154046"/>
    <lineage>
        <taxon>Bacteria</taxon>
        <taxon>Bacillati</taxon>
        <taxon>Bacillota</taxon>
        <taxon>Clostridia</taxon>
        <taxon>Lachnospirales</taxon>
        <taxon>Lachnospiraceae</taxon>
        <taxon>Hungatella</taxon>
    </lineage>
</organism>
<dbReference type="SUPFAM" id="SSF46785">
    <property type="entry name" value="Winged helix' DNA-binding domain"/>
    <property type="match status" value="1"/>
</dbReference>
<evidence type="ECO:0000313" key="3">
    <source>
        <dbReference type="Proteomes" id="UP000263014"/>
    </source>
</evidence>
<comment type="caution">
    <text evidence="2">The sequence shown here is derived from an EMBL/GenBank/DDBJ whole genome shotgun (WGS) entry which is preliminary data.</text>
</comment>
<sequence>MDYQLEIKQIVDYPRCRMYREFIRRIMEDRNIRTNGSSYLFYFVILCSYVNFRSSYRRLDGITYLVEPGQWICTAAELSEWFRTRFQHQAISILDTLKKQHYITYSKLGRGNLIKFSIIGWKTSNTALEYNYPCLKDVGFFFFPIAAAHELISLGKASEMDIVLDLWLHTIYQDSQVQGSDKGPVVYFRNGTGNPLTNFSDLALRWGVSKSTVSRIFNKLEKLDYLSLISFPGRHGSVIYLNNYLSTMFQVSDVMIDKEEVSMAFNIPLHIPAASLEADTSPIRDEQICVPNEENSVSKPHMRAMVRKVAKVLATQGIPCCECSRTIYKLYPLSDCMEGNYRYSLRVICPDGREGYHFELCLSPVRTDDEMAGRKFTGGQRGKNQFMGGHVNA</sequence>
<name>A0A374NWN1_9FIRM</name>
<evidence type="ECO:0000313" key="1">
    <source>
        <dbReference type="EMBL" id="GKG98577.1"/>
    </source>
</evidence>
<dbReference type="EMBL" id="BQNJ01000001">
    <property type="protein sequence ID" value="GKG98577.1"/>
    <property type="molecule type" value="Genomic_DNA"/>
</dbReference>
<dbReference type="AlphaFoldDB" id="A0A374NWN1"/>
<dbReference type="Proteomes" id="UP001055091">
    <property type="component" value="Unassembled WGS sequence"/>
</dbReference>
<proteinExistence type="predicted"/>
<dbReference type="InterPro" id="IPR036390">
    <property type="entry name" value="WH_DNA-bd_sf"/>
</dbReference>
<dbReference type="EMBL" id="QSON01000031">
    <property type="protein sequence ID" value="RGI95426.1"/>
    <property type="molecule type" value="Genomic_DNA"/>
</dbReference>
<protein>
    <submittedName>
        <fullName evidence="2">Transposase family protein</fullName>
    </submittedName>
</protein>
<accession>A0A374NWN1</accession>
<dbReference type="RefSeq" id="WP_117633214.1">
    <property type="nucleotide sequence ID" value="NZ_BQNJ01000001.1"/>
</dbReference>
<reference evidence="2 3" key="1">
    <citation type="submission" date="2018-08" db="EMBL/GenBank/DDBJ databases">
        <title>A genome reference for cultivated species of the human gut microbiota.</title>
        <authorList>
            <person name="Zou Y."/>
            <person name="Xue W."/>
            <person name="Luo G."/>
        </authorList>
    </citation>
    <scope>NUCLEOTIDE SEQUENCE [LARGE SCALE GENOMIC DNA]</scope>
    <source>
        <strain evidence="2 3">TM09-12</strain>
    </source>
</reference>
<evidence type="ECO:0000313" key="2">
    <source>
        <dbReference type="EMBL" id="RGI95426.1"/>
    </source>
</evidence>